<protein>
    <submittedName>
        <fullName evidence="18">TonB-dependent receptor</fullName>
    </submittedName>
</protein>
<dbReference type="Pfam" id="PF00593">
    <property type="entry name" value="TonB_dep_Rec_b-barrel"/>
    <property type="match status" value="1"/>
</dbReference>
<dbReference type="AlphaFoldDB" id="A0AAU8MLG6"/>
<evidence type="ECO:0000256" key="3">
    <source>
        <dbReference type="ARBA" id="ARBA00022452"/>
    </source>
</evidence>
<name>A0AAU8MLG6_9GAMM</name>
<keyword evidence="18" id="KW-0675">Receptor</keyword>
<evidence type="ECO:0000259" key="16">
    <source>
        <dbReference type="Pfam" id="PF00593"/>
    </source>
</evidence>
<keyword evidence="10 12" id="KW-0472">Membrane</keyword>
<dbReference type="Pfam" id="PF07715">
    <property type="entry name" value="Plug"/>
    <property type="match status" value="1"/>
</dbReference>
<evidence type="ECO:0000256" key="14">
    <source>
        <dbReference type="RuleBase" id="RU003357"/>
    </source>
</evidence>
<keyword evidence="9 14" id="KW-0798">TonB box</keyword>
<dbReference type="SUPFAM" id="SSF56935">
    <property type="entry name" value="Porins"/>
    <property type="match status" value="1"/>
</dbReference>
<organism evidence="18">
    <name type="scientific">Lysobacter firmicutimachus</name>
    <dbReference type="NCBI Taxonomy" id="1792846"/>
    <lineage>
        <taxon>Bacteria</taxon>
        <taxon>Pseudomonadati</taxon>
        <taxon>Pseudomonadota</taxon>
        <taxon>Gammaproteobacteria</taxon>
        <taxon>Lysobacterales</taxon>
        <taxon>Lysobacteraceae</taxon>
        <taxon>Lysobacter</taxon>
    </lineage>
</organism>
<evidence type="ECO:0000256" key="13">
    <source>
        <dbReference type="PROSITE-ProRule" id="PRU10144"/>
    </source>
</evidence>
<dbReference type="InterPro" id="IPR036942">
    <property type="entry name" value="Beta-barrel_TonB_sf"/>
</dbReference>
<evidence type="ECO:0000256" key="15">
    <source>
        <dbReference type="SAM" id="SignalP"/>
    </source>
</evidence>
<feature type="domain" description="TonB-dependent receptor plug" evidence="17">
    <location>
        <begin position="61"/>
        <end position="172"/>
    </location>
</feature>
<proteinExistence type="inferred from homology"/>
<dbReference type="PANTHER" id="PTHR32552">
    <property type="entry name" value="FERRICHROME IRON RECEPTOR-RELATED"/>
    <property type="match status" value="1"/>
</dbReference>
<dbReference type="PROSITE" id="PS52016">
    <property type="entry name" value="TONB_DEPENDENT_REC_3"/>
    <property type="match status" value="1"/>
</dbReference>
<feature type="chain" id="PRO_5043571775" evidence="15">
    <location>
        <begin position="25"/>
        <end position="755"/>
    </location>
</feature>
<dbReference type="InterPro" id="IPR010917">
    <property type="entry name" value="TonB_rcpt_CS"/>
</dbReference>
<comment type="subcellular location">
    <subcellularLocation>
        <location evidence="1 12">Cell outer membrane</location>
        <topology evidence="1 12">Multi-pass membrane protein</topology>
    </subcellularLocation>
</comment>
<dbReference type="RefSeq" id="WP_363796322.1">
    <property type="nucleotide sequence ID" value="NZ_CP159925.1"/>
</dbReference>
<keyword evidence="6 15" id="KW-0732">Signal</keyword>
<feature type="short sequence motif" description="TonB C-terminal box" evidence="13">
    <location>
        <begin position="738"/>
        <end position="755"/>
    </location>
</feature>
<evidence type="ECO:0000313" key="18">
    <source>
        <dbReference type="EMBL" id="XCO73264.1"/>
    </source>
</evidence>
<feature type="domain" description="TonB-dependent receptor-like beta-barrel" evidence="16">
    <location>
        <begin position="271"/>
        <end position="713"/>
    </location>
</feature>
<dbReference type="PROSITE" id="PS01156">
    <property type="entry name" value="TONB_DEPENDENT_REC_2"/>
    <property type="match status" value="1"/>
</dbReference>
<dbReference type="GO" id="GO:0009279">
    <property type="term" value="C:cell outer membrane"/>
    <property type="evidence" value="ECO:0007669"/>
    <property type="project" value="UniProtKB-SubCell"/>
</dbReference>
<keyword evidence="3 12" id="KW-1134">Transmembrane beta strand</keyword>
<evidence type="ECO:0000256" key="6">
    <source>
        <dbReference type="ARBA" id="ARBA00022729"/>
    </source>
</evidence>
<dbReference type="EMBL" id="CP159925">
    <property type="protein sequence ID" value="XCO73264.1"/>
    <property type="molecule type" value="Genomic_DNA"/>
</dbReference>
<dbReference type="PANTHER" id="PTHR32552:SF89">
    <property type="entry name" value="CATECHOLATE SIDEROPHORE RECEPTOR FIU"/>
    <property type="match status" value="1"/>
</dbReference>
<dbReference type="InterPro" id="IPR000531">
    <property type="entry name" value="Beta-barrel_TonB"/>
</dbReference>
<dbReference type="Gene3D" id="2.40.170.20">
    <property type="entry name" value="TonB-dependent receptor, beta-barrel domain"/>
    <property type="match status" value="1"/>
</dbReference>
<evidence type="ECO:0000256" key="5">
    <source>
        <dbReference type="ARBA" id="ARBA00022692"/>
    </source>
</evidence>
<evidence type="ECO:0000256" key="10">
    <source>
        <dbReference type="ARBA" id="ARBA00023136"/>
    </source>
</evidence>
<dbReference type="InterPro" id="IPR037066">
    <property type="entry name" value="Plug_dom_sf"/>
</dbReference>
<keyword evidence="2 12" id="KW-0813">Transport</keyword>
<reference evidence="18" key="1">
    <citation type="submission" date="2024-06" db="EMBL/GenBank/DDBJ databases">
        <authorList>
            <person name="Li S."/>
        </authorList>
    </citation>
    <scope>NUCLEOTIDE SEQUENCE</scope>
    <source>
        <strain evidence="18">SR10</strain>
    </source>
</reference>
<evidence type="ECO:0000256" key="11">
    <source>
        <dbReference type="ARBA" id="ARBA00023237"/>
    </source>
</evidence>
<accession>A0AAU8MLG6</accession>
<evidence type="ECO:0000256" key="12">
    <source>
        <dbReference type="PROSITE-ProRule" id="PRU01360"/>
    </source>
</evidence>
<keyword evidence="5 12" id="KW-0812">Transmembrane</keyword>
<gene>
    <name evidence="18" type="ORF">ABU614_12740</name>
</gene>
<feature type="signal peptide" evidence="15">
    <location>
        <begin position="1"/>
        <end position="24"/>
    </location>
</feature>
<evidence type="ECO:0000256" key="1">
    <source>
        <dbReference type="ARBA" id="ARBA00004571"/>
    </source>
</evidence>
<keyword evidence="4" id="KW-0410">Iron transport</keyword>
<evidence type="ECO:0000256" key="8">
    <source>
        <dbReference type="ARBA" id="ARBA00023065"/>
    </source>
</evidence>
<dbReference type="InterPro" id="IPR012910">
    <property type="entry name" value="Plug_dom"/>
</dbReference>
<sequence length="755" mass="83048">MTTTKTTLLAASILLCLYTGRGQAAEAAPLPAAAADSGAAAAPADDATTLDAVSVVGTGQTRQVQALGRAELQREAAGTSPLKVMAKLPGVHFQSSDPWGNYEWSSKLNIRGFSQQQLGFTLDGVPLGDMSYGNHNGLHIGRAISSENLSGAELSQGSGAIDTASSGNLGGTLRFFSSDPSAEFGVRLAQTVGSDATRRTYARLDTGDHGGFSAYLSGVFHTTDKWKGEGPQRNTQFNGKFVFSGEDFRVSGYADSSRRRETDYADLSLESAKRLGMDWDNYAKDWQRAIDAAQGRFRGGVTSLDDAYYIARGVRDDDLAYVSADWNVTPDVVLAATAYYHRNEGQGHWATPYSTSPTVPLRMRTTEYDIERTGFMPSLSWQIGNHRLQAGLWLEKNDHGVQRNFYDLNRNEPPNEIFFYRNPDQRVFRQRFDTDTRMYYVLDHMEFADGRLAVDAGFKGLRVETDGKTLIGGASRASGKLVSEDNFLPQIGARWQLSEHEEIFGSYSENLSAFRTGVNGPHSTSQAAFNAAVATLEPESSKTFEAGLRTSRDAIEASVAVYRVNFENRLLAIARCAGIVGCASSFANVGDVESRGAEVTVLWKPLAGFSWYHSLAFNDSQYESDYLDGATLVRTRGKQVVDAPKRLYATEVRWERDGLQLQLGAKYTDQRYLTYLNDSKVDAFWVFDAAASYEWKDLSWADAFKLQLNVTNLFDKEYFGSIGTNGFVASDPRGLNYTLQSGAPRQVFLTGELKF</sequence>
<evidence type="ECO:0000256" key="7">
    <source>
        <dbReference type="ARBA" id="ARBA00023004"/>
    </source>
</evidence>
<evidence type="ECO:0000256" key="2">
    <source>
        <dbReference type="ARBA" id="ARBA00022448"/>
    </source>
</evidence>
<dbReference type="InterPro" id="IPR039426">
    <property type="entry name" value="TonB-dep_rcpt-like"/>
</dbReference>
<evidence type="ECO:0000259" key="17">
    <source>
        <dbReference type="Pfam" id="PF07715"/>
    </source>
</evidence>
<evidence type="ECO:0000256" key="9">
    <source>
        <dbReference type="ARBA" id="ARBA00023077"/>
    </source>
</evidence>
<dbReference type="Gene3D" id="2.170.130.10">
    <property type="entry name" value="TonB-dependent receptor, plug domain"/>
    <property type="match status" value="1"/>
</dbReference>
<comment type="similarity">
    <text evidence="12 14">Belongs to the TonB-dependent receptor family.</text>
</comment>
<keyword evidence="7" id="KW-0408">Iron</keyword>
<evidence type="ECO:0000256" key="4">
    <source>
        <dbReference type="ARBA" id="ARBA00022496"/>
    </source>
</evidence>
<keyword evidence="11 12" id="KW-0998">Cell outer membrane</keyword>
<keyword evidence="8" id="KW-0406">Ion transport</keyword>
<dbReference type="GO" id="GO:0015344">
    <property type="term" value="F:siderophore uptake transmembrane transporter activity"/>
    <property type="evidence" value="ECO:0007669"/>
    <property type="project" value="TreeGrafter"/>
</dbReference>